<comment type="caution">
    <text evidence="1">The sequence shown here is derived from an EMBL/GenBank/DDBJ whole genome shotgun (WGS) entry which is preliminary data.</text>
</comment>
<organism evidence="1 2">
    <name type="scientific">Eiseniibacteriota bacterium</name>
    <dbReference type="NCBI Taxonomy" id="2212470"/>
    <lineage>
        <taxon>Bacteria</taxon>
        <taxon>Candidatus Eiseniibacteriota</taxon>
    </lineage>
</organism>
<dbReference type="Proteomes" id="UP000807850">
    <property type="component" value="Unassembled WGS sequence"/>
</dbReference>
<proteinExistence type="predicted"/>
<protein>
    <submittedName>
        <fullName evidence="1">Uncharacterized protein</fullName>
    </submittedName>
</protein>
<reference evidence="1" key="1">
    <citation type="submission" date="2020-07" db="EMBL/GenBank/DDBJ databases">
        <title>Huge and variable diversity of episymbiotic CPR bacteria and DPANN archaea in groundwater ecosystems.</title>
        <authorList>
            <person name="He C.Y."/>
            <person name="Keren R."/>
            <person name="Whittaker M."/>
            <person name="Farag I.F."/>
            <person name="Doudna J."/>
            <person name="Cate J.H.D."/>
            <person name="Banfield J.F."/>
        </authorList>
    </citation>
    <scope>NUCLEOTIDE SEQUENCE</scope>
    <source>
        <strain evidence="1">NC_groundwater_928_Pr1_S-0.2um_72_17</strain>
    </source>
</reference>
<sequence length="71" mass="7335">IAGTGTRDGRRWALTMGDPTTPGDLVLFDAETRETKKLYGPNDALLAGLALGKVESSGTRRSTAAASRAGS</sequence>
<feature type="non-terminal residue" evidence="1">
    <location>
        <position position="1"/>
    </location>
</feature>
<evidence type="ECO:0000313" key="1">
    <source>
        <dbReference type="EMBL" id="MBI3539883.1"/>
    </source>
</evidence>
<name>A0A9D6LB09_UNCEI</name>
<gene>
    <name evidence="1" type="ORF">HY076_06385</name>
</gene>
<evidence type="ECO:0000313" key="2">
    <source>
        <dbReference type="Proteomes" id="UP000807850"/>
    </source>
</evidence>
<accession>A0A9D6LB09</accession>
<dbReference type="EMBL" id="JACQAY010000205">
    <property type="protein sequence ID" value="MBI3539883.1"/>
    <property type="molecule type" value="Genomic_DNA"/>
</dbReference>
<dbReference type="AlphaFoldDB" id="A0A9D6LB09"/>